<protein>
    <recommendedName>
        <fullName evidence="3">NETI motif-containing protein</fullName>
    </recommendedName>
</protein>
<accession>A0ABU1U482</accession>
<evidence type="ECO:0000313" key="1">
    <source>
        <dbReference type="EMBL" id="MDR7074287.1"/>
    </source>
</evidence>
<reference evidence="1 2" key="1">
    <citation type="submission" date="2023-07" db="EMBL/GenBank/DDBJ databases">
        <title>Sorghum-associated microbial communities from plants grown in Nebraska, USA.</title>
        <authorList>
            <person name="Schachtman D."/>
        </authorList>
    </citation>
    <scope>NUCLEOTIDE SEQUENCE [LARGE SCALE GENOMIC DNA]</scope>
    <source>
        <strain evidence="1 2">BE211</strain>
    </source>
</reference>
<dbReference type="EMBL" id="JAVDWA010000007">
    <property type="protein sequence ID" value="MDR7074287.1"/>
    <property type="molecule type" value="Genomic_DNA"/>
</dbReference>
<evidence type="ECO:0000313" key="2">
    <source>
        <dbReference type="Proteomes" id="UP001258181"/>
    </source>
</evidence>
<dbReference type="Pfam" id="PF14044">
    <property type="entry name" value="NETI"/>
    <property type="match status" value="1"/>
</dbReference>
<proteinExistence type="predicted"/>
<dbReference type="Proteomes" id="UP001258181">
    <property type="component" value="Unassembled WGS sequence"/>
</dbReference>
<dbReference type="RefSeq" id="WP_310260989.1">
    <property type="nucleotide sequence ID" value="NZ_JAVDWA010000007.1"/>
</dbReference>
<keyword evidence="2" id="KW-1185">Reference proteome</keyword>
<evidence type="ECO:0008006" key="3">
    <source>
        <dbReference type="Google" id="ProtNLM"/>
    </source>
</evidence>
<dbReference type="InterPro" id="IPR025930">
    <property type="entry name" value="NETI"/>
</dbReference>
<sequence length="69" mass="8082">MEKKPSKKKFTVEAGESISNCLDRMAAEGYTPVRRMEEPVFHEVKRNGRMEPEVKEQRIVFEGKQIDKQ</sequence>
<comment type="caution">
    <text evidence="1">The sequence shown here is derived from an EMBL/GenBank/DDBJ whole genome shotgun (WGS) entry which is preliminary data.</text>
</comment>
<gene>
    <name evidence="1" type="ORF">J2X07_003283</name>
</gene>
<organism evidence="1 2">
    <name type="scientific">Fictibacillus barbaricus</name>
    <dbReference type="NCBI Taxonomy" id="182136"/>
    <lineage>
        <taxon>Bacteria</taxon>
        <taxon>Bacillati</taxon>
        <taxon>Bacillota</taxon>
        <taxon>Bacilli</taxon>
        <taxon>Bacillales</taxon>
        <taxon>Fictibacillaceae</taxon>
        <taxon>Fictibacillus</taxon>
    </lineage>
</organism>
<name>A0ABU1U482_9BACL</name>